<dbReference type="CDD" id="cd12246">
    <property type="entry name" value="RRM1_U1A_like"/>
    <property type="match status" value="1"/>
</dbReference>
<dbReference type="GO" id="GO:0000398">
    <property type="term" value="P:mRNA splicing, via spliceosome"/>
    <property type="evidence" value="ECO:0007669"/>
    <property type="project" value="TreeGrafter"/>
</dbReference>
<feature type="compositionally biased region" description="Acidic residues" evidence="3">
    <location>
        <begin position="178"/>
        <end position="197"/>
    </location>
</feature>
<sequence length="197" mass="21610">MALNARPPLPGPPGVPGASKANPPNQTLYCKNLNDQLQKEDLKRALYMLFSTYGVVLDVIALKTSRMRGQAHIVFRDVDASTQAMRALQGTQFFGKPMHIDYARSKSDTIKKLDGSYKLPEKEEPASENQNSAQLAVFGSGPAPMKAKPVNAPAPAKEQVEEKPAQEASKGVKRPREEEPEEEEEDDDEAMDVSDSD</sequence>
<keyword evidence="1 2" id="KW-0694">RNA-binding</keyword>
<dbReference type="GO" id="GO:0097157">
    <property type="term" value="F:pre-mRNA intronic binding"/>
    <property type="evidence" value="ECO:0007669"/>
    <property type="project" value="TreeGrafter"/>
</dbReference>
<gene>
    <name evidence="5" type="ORF">M011DRAFT_489243</name>
</gene>
<dbReference type="InterPro" id="IPR012677">
    <property type="entry name" value="Nucleotide-bd_a/b_plait_sf"/>
</dbReference>
<feature type="region of interest" description="Disordered" evidence="3">
    <location>
        <begin position="1"/>
        <end position="23"/>
    </location>
</feature>
<accession>A0A6A6V2B0</accession>
<dbReference type="EMBL" id="MU006591">
    <property type="protein sequence ID" value="KAF2744153.1"/>
    <property type="molecule type" value="Genomic_DNA"/>
</dbReference>
<evidence type="ECO:0000313" key="5">
    <source>
        <dbReference type="EMBL" id="KAF2744153.1"/>
    </source>
</evidence>
<dbReference type="InterPro" id="IPR000504">
    <property type="entry name" value="RRM_dom"/>
</dbReference>
<dbReference type="PROSITE" id="PS50102">
    <property type="entry name" value="RRM"/>
    <property type="match status" value="1"/>
</dbReference>
<dbReference type="Gene3D" id="3.30.70.330">
    <property type="match status" value="1"/>
</dbReference>
<dbReference type="InterPro" id="IPR035979">
    <property type="entry name" value="RBD_domain_sf"/>
</dbReference>
<evidence type="ECO:0000256" key="3">
    <source>
        <dbReference type="SAM" id="MobiDB-lite"/>
    </source>
</evidence>
<name>A0A6A6V2B0_9PLEO</name>
<proteinExistence type="predicted"/>
<dbReference type="InterPro" id="IPR045164">
    <property type="entry name" value="RBM41/RNPC3"/>
</dbReference>
<dbReference type="AlphaFoldDB" id="A0A6A6V2B0"/>
<protein>
    <submittedName>
        <fullName evidence="5">RNA-binding domain-containing protein</fullName>
    </submittedName>
</protein>
<dbReference type="SUPFAM" id="SSF54928">
    <property type="entry name" value="RNA-binding domain, RBD"/>
    <property type="match status" value="1"/>
</dbReference>
<feature type="region of interest" description="Disordered" evidence="3">
    <location>
        <begin position="119"/>
        <end position="197"/>
    </location>
</feature>
<evidence type="ECO:0000259" key="4">
    <source>
        <dbReference type="PROSITE" id="PS50102"/>
    </source>
</evidence>
<dbReference type="OrthoDB" id="277802at2759"/>
<dbReference type="Pfam" id="PF00076">
    <property type="entry name" value="RRM_1"/>
    <property type="match status" value="1"/>
</dbReference>
<dbReference type="FunFam" id="3.30.70.330:FF:000572">
    <property type="entry name" value="U1 small nuclear ribonucleoprotein A"/>
    <property type="match status" value="1"/>
</dbReference>
<feature type="domain" description="RRM" evidence="4">
    <location>
        <begin position="26"/>
        <end position="105"/>
    </location>
</feature>
<dbReference type="PANTHER" id="PTHR16105">
    <property type="entry name" value="RNA-BINDING REGION-CONTAINING PROTEIN 3"/>
    <property type="match status" value="1"/>
</dbReference>
<evidence type="ECO:0000256" key="2">
    <source>
        <dbReference type="PROSITE-ProRule" id="PRU00176"/>
    </source>
</evidence>
<evidence type="ECO:0000313" key="6">
    <source>
        <dbReference type="Proteomes" id="UP000799440"/>
    </source>
</evidence>
<dbReference type="Proteomes" id="UP000799440">
    <property type="component" value="Unassembled WGS sequence"/>
</dbReference>
<dbReference type="GO" id="GO:0030626">
    <property type="term" value="F:U12 snRNA binding"/>
    <property type="evidence" value="ECO:0007669"/>
    <property type="project" value="TreeGrafter"/>
</dbReference>
<evidence type="ECO:0000256" key="1">
    <source>
        <dbReference type="ARBA" id="ARBA00022884"/>
    </source>
</evidence>
<organism evidence="5 6">
    <name type="scientific">Sporormia fimetaria CBS 119925</name>
    <dbReference type="NCBI Taxonomy" id="1340428"/>
    <lineage>
        <taxon>Eukaryota</taxon>
        <taxon>Fungi</taxon>
        <taxon>Dikarya</taxon>
        <taxon>Ascomycota</taxon>
        <taxon>Pezizomycotina</taxon>
        <taxon>Dothideomycetes</taxon>
        <taxon>Pleosporomycetidae</taxon>
        <taxon>Pleosporales</taxon>
        <taxon>Sporormiaceae</taxon>
        <taxon>Sporormia</taxon>
    </lineage>
</organism>
<reference evidence="5" key="1">
    <citation type="journal article" date="2020" name="Stud. Mycol.">
        <title>101 Dothideomycetes genomes: a test case for predicting lifestyles and emergence of pathogens.</title>
        <authorList>
            <person name="Haridas S."/>
            <person name="Albert R."/>
            <person name="Binder M."/>
            <person name="Bloem J."/>
            <person name="Labutti K."/>
            <person name="Salamov A."/>
            <person name="Andreopoulos B."/>
            <person name="Baker S."/>
            <person name="Barry K."/>
            <person name="Bills G."/>
            <person name="Bluhm B."/>
            <person name="Cannon C."/>
            <person name="Castanera R."/>
            <person name="Culley D."/>
            <person name="Daum C."/>
            <person name="Ezra D."/>
            <person name="Gonzalez J."/>
            <person name="Henrissat B."/>
            <person name="Kuo A."/>
            <person name="Liang C."/>
            <person name="Lipzen A."/>
            <person name="Lutzoni F."/>
            <person name="Magnuson J."/>
            <person name="Mondo S."/>
            <person name="Nolan M."/>
            <person name="Ohm R."/>
            <person name="Pangilinan J."/>
            <person name="Park H.-J."/>
            <person name="Ramirez L."/>
            <person name="Alfaro M."/>
            <person name="Sun H."/>
            <person name="Tritt A."/>
            <person name="Yoshinaga Y."/>
            <person name="Zwiers L.-H."/>
            <person name="Turgeon B."/>
            <person name="Goodwin S."/>
            <person name="Spatafora J."/>
            <person name="Crous P."/>
            <person name="Grigoriev I."/>
        </authorList>
    </citation>
    <scope>NUCLEOTIDE SEQUENCE</scope>
    <source>
        <strain evidence="5">CBS 119925</strain>
    </source>
</reference>
<keyword evidence="6" id="KW-1185">Reference proteome</keyword>
<feature type="compositionally biased region" description="Low complexity" evidence="3">
    <location>
        <begin position="142"/>
        <end position="157"/>
    </location>
</feature>
<dbReference type="SMART" id="SM00360">
    <property type="entry name" value="RRM"/>
    <property type="match status" value="1"/>
</dbReference>
<dbReference type="PANTHER" id="PTHR16105:SF0">
    <property type="entry name" value="RNA-BINDING REGION-CONTAINING PROTEIN 3"/>
    <property type="match status" value="1"/>
</dbReference>